<comment type="caution">
    <text evidence="4">Lacks conserved residue(s) required for the propagation of feature annotation.</text>
</comment>
<evidence type="ECO:0000256" key="4">
    <source>
        <dbReference type="HAMAP-Rule" id="MF_00171"/>
    </source>
</evidence>
<dbReference type="InterPro" id="IPR020095">
    <property type="entry name" value="PsdUridine_synth_TruA_C"/>
</dbReference>
<dbReference type="EMBL" id="DSUJ01000002">
    <property type="protein sequence ID" value="HFI90031.1"/>
    <property type="molecule type" value="Genomic_DNA"/>
</dbReference>
<dbReference type="GO" id="GO:0160147">
    <property type="term" value="F:tRNA pseudouridine(38-40) synthase activity"/>
    <property type="evidence" value="ECO:0007669"/>
    <property type="project" value="UniProtKB-EC"/>
</dbReference>
<dbReference type="HAMAP" id="MF_00171">
    <property type="entry name" value="TruA"/>
    <property type="match status" value="1"/>
</dbReference>
<dbReference type="PANTHER" id="PTHR11142:SF0">
    <property type="entry name" value="TRNA PSEUDOURIDINE SYNTHASE-LIKE 1"/>
    <property type="match status" value="1"/>
</dbReference>
<evidence type="ECO:0000256" key="7">
    <source>
        <dbReference type="RuleBase" id="RU003792"/>
    </source>
</evidence>
<dbReference type="SUPFAM" id="SSF55120">
    <property type="entry name" value="Pseudouridine synthase"/>
    <property type="match status" value="1"/>
</dbReference>
<dbReference type="InterPro" id="IPR020094">
    <property type="entry name" value="TruA/RsuA/RluB/E/F_N"/>
</dbReference>
<dbReference type="Pfam" id="PF01416">
    <property type="entry name" value="PseudoU_synth_1"/>
    <property type="match status" value="2"/>
</dbReference>
<feature type="compositionally biased region" description="Basic residues" evidence="8">
    <location>
        <begin position="1"/>
        <end position="14"/>
    </location>
</feature>
<evidence type="ECO:0000313" key="10">
    <source>
        <dbReference type="EMBL" id="HFI90031.1"/>
    </source>
</evidence>
<evidence type="ECO:0000256" key="5">
    <source>
        <dbReference type="PIRSR" id="PIRSR001430-1"/>
    </source>
</evidence>
<dbReference type="GO" id="GO:0031119">
    <property type="term" value="P:tRNA pseudouridine synthesis"/>
    <property type="evidence" value="ECO:0007669"/>
    <property type="project" value="UniProtKB-UniRule"/>
</dbReference>
<dbReference type="NCBIfam" id="TIGR00071">
    <property type="entry name" value="hisT_truA"/>
    <property type="match status" value="1"/>
</dbReference>
<dbReference type="InterPro" id="IPR001406">
    <property type="entry name" value="PsdUridine_synth_TruA"/>
</dbReference>
<comment type="catalytic activity">
    <reaction evidence="4 7">
        <text>uridine(38/39/40) in tRNA = pseudouridine(38/39/40) in tRNA</text>
        <dbReference type="Rhea" id="RHEA:22376"/>
        <dbReference type="Rhea" id="RHEA-COMP:10085"/>
        <dbReference type="Rhea" id="RHEA-COMP:10087"/>
        <dbReference type="ChEBI" id="CHEBI:65314"/>
        <dbReference type="ChEBI" id="CHEBI:65315"/>
        <dbReference type="EC" id="5.4.99.12"/>
    </reaction>
</comment>
<evidence type="ECO:0000256" key="1">
    <source>
        <dbReference type="ARBA" id="ARBA00009375"/>
    </source>
</evidence>
<feature type="domain" description="Pseudouridine synthase I TruA alpha/beta" evidence="9">
    <location>
        <begin position="164"/>
        <end position="266"/>
    </location>
</feature>
<dbReference type="Gene3D" id="3.30.70.580">
    <property type="entry name" value="Pseudouridine synthase I, catalytic domain, N-terminal subdomain"/>
    <property type="match status" value="1"/>
</dbReference>
<gene>
    <name evidence="4 10" type="primary">truA</name>
    <name evidence="10" type="ORF">ENS31_00715</name>
</gene>
<dbReference type="EC" id="5.4.99.12" evidence="4"/>
<comment type="function">
    <text evidence="4">Formation of pseudouridine at positions 38, 39 and 40 in the anticodon stem and loop of transfer RNAs.</text>
</comment>
<organism evidence="10">
    <name type="scientific">Ignavibacterium album</name>
    <dbReference type="NCBI Taxonomy" id="591197"/>
    <lineage>
        <taxon>Bacteria</taxon>
        <taxon>Pseudomonadati</taxon>
        <taxon>Ignavibacteriota</taxon>
        <taxon>Ignavibacteria</taxon>
        <taxon>Ignavibacteriales</taxon>
        <taxon>Ignavibacteriaceae</taxon>
        <taxon>Ignavibacterium</taxon>
    </lineage>
</organism>
<feature type="domain" description="Pseudouridine synthase I TruA alpha/beta" evidence="9">
    <location>
        <begin position="30"/>
        <end position="126"/>
    </location>
</feature>
<dbReference type="CDD" id="cd02570">
    <property type="entry name" value="PseudoU_synth_EcTruA"/>
    <property type="match status" value="1"/>
</dbReference>
<sequence>MNSQPKHNKSKFQQKKNSQSKNYSRFKLFIEYEGTRYSGWQKQPNARTIQGELIKACEKIFGEDFFDLQGSGRTDSGVHALCQVAQLDAKTVLAPEIIKLKINDLLPHDINILEVAKTNRNFHARHDVKSRSYIYQISRRRTAFGKNFVWWIKDDLDFETMRSASKIFVGLHDFASFSDDDPEEKSTKVLIEDIQMKQDDDLILIRIIGSHFIWKMVRRIVGVLVEVGRGKKSEKDLNFYLKNKSDEPARFTAPPSGLFLERVYYEGDKIEKDFSSLIRINKFLSR</sequence>
<dbReference type="Gene3D" id="3.30.70.660">
    <property type="entry name" value="Pseudouridine synthase I, catalytic domain, C-terminal subdomain"/>
    <property type="match status" value="1"/>
</dbReference>
<dbReference type="InterPro" id="IPR020097">
    <property type="entry name" value="PsdUridine_synth_TruA_a/b_dom"/>
</dbReference>
<reference evidence="10" key="1">
    <citation type="journal article" date="2020" name="mSystems">
        <title>Genome- and Community-Level Interaction Insights into Carbon Utilization and Element Cycling Functions of Hydrothermarchaeota in Hydrothermal Sediment.</title>
        <authorList>
            <person name="Zhou Z."/>
            <person name="Liu Y."/>
            <person name="Xu W."/>
            <person name="Pan J."/>
            <person name="Luo Z.H."/>
            <person name="Li M."/>
        </authorList>
    </citation>
    <scope>NUCLEOTIDE SEQUENCE [LARGE SCALE GENOMIC DNA]</scope>
    <source>
        <strain evidence="10">SpSt-479</strain>
    </source>
</reference>
<proteinExistence type="inferred from homology"/>
<evidence type="ECO:0000256" key="2">
    <source>
        <dbReference type="ARBA" id="ARBA00022694"/>
    </source>
</evidence>
<dbReference type="PANTHER" id="PTHR11142">
    <property type="entry name" value="PSEUDOURIDYLATE SYNTHASE"/>
    <property type="match status" value="1"/>
</dbReference>
<feature type="active site" description="Nucleophile" evidence="4 5">
    <location>
        <position position="75"/>
    </location>
</feature>
<keyword evidence="2 4" id="KW-0819">tRNA processing</keyword>
<evidence type="ECO:0000259" key="9">
    <source>
        <dbReference type="Pfam" id="PF01416"/>
    </source>
</evidence>
<feature type="binding site" evidence="4 6">
    <location>
        <position position="133"/>
    </location>
    <ligand>
        <name>substrate</name>
    </ligand>
</feature>
<evidence type="ECO:0000256" key="3">
    <source>
        <dbReference type="ARBA" id="ARBA00023235"/>
    </source>
</evidence>
<accession>A0A7V3E5R9</accession>
<dbReference type="AlphaFoldDB" id="A0A7V3E5R9"/>
<dbReference type="GO" id="GO:0003723">
    <property type="term" value="F:RNA binding"/>
    <property type="evidence" value="ECO:0007669"/>
    <property type="project" value="InterPro"/>
</dbReference>
<dbReference type="PIRSF" id="PIRSF001430">
    <property type="entry name" value="tRNA_psdUrid_synth"/>
    <property type="match status" value="1"/>
</dbReference>
<comment type="subunit">
    <text evidence="4">Homodimer.</text>
</comment>
<evidence type="ECO:0000256" key="6">
    <source>
        <dbReference type="PIRSR" id="PIRSR001430-2"/>
    </source>
</evidence>
<comment type="similarity">
    <text evidence="1 4 7">Belongs to the tRNA pseudouridine synthase TruA family.</text>
</comment>
<comment type="caution">
    <text evidence="10">The sequence shown here is derived from an EMBL/GenBank/DDBJ whole genome shotgun (WGS) entry which is preliminary data.</text>
</comment>
<evidence type="ECO:0000256" key="8">
    <source>
        <dbReference type="SAM" id="MobiDB-lite"/>
    </source>
</evidence>
<protein>
    <recommendedName>
        <fullName evidence="4">tRNA pseudouridine synthase A</fullName>
        <ecNumber evidence="4">5.4.99.12</ecNumber>
    </recommendedName>
    <alternativeName>
        <fullName evidence="4">tRNA pseudouridine(38-40) synthase</fullName>
    </alternativeName>
    <alternativeName>
        <fullName evidence="4">tRNA pseudouridylate synthase I</fullName>
    </alternativeName>
    <alternativeName>
        <fullName evidence="4">tRNA-uridine isomerase I</fullName>
    </alternativeName>
</protein>
<keyword evidence="3 4" id="KW-0413">Isomerase</keyword>
<feature type="region of interest" description="Disordered" evidence="8">
    <location>
        <begin position="1"/>
        <end position="20"/>
    </location>
</feature>
<dbReference type="InterPro" id="IPR020103">
    <property type="entry name" value="PsdUridine_synth_cat_dom_sf"/>
</dbReference>
<name>A0A7V3E5R9_9BACT</name>
<dbReference type="FunFam" id="3.30.70.580:FF:000001">
    <property type="entry name" value="tRNA pseudouridine synthase A"/>
    <property type="match status" value="1"/>
</dbReference>